<comment type="caution">
    <text evidence="7">Lacks conserved residue(s) required for the propagation of feature annotation.</text>
</comment>
<comment type="subcellular location">
    <subcellularLocation>
        <location evidence="7">Membrane</location>
        <topology evidence="7">Single-pass type II membrane protein</topology>
    </subcellularLocation>
</comment>
<dbReference type="InterPro" id="IPR019757">
    <property type="entry name" value="Pept_S26A_signal_pept_1_Lys-AS"/>
</dbReference>
<dbReference type="GO" id="GO:0006465">
    <property type="term" value="P:signal peptide processing"/>
    <property type="evidence" value="ECO:0007669"/>
    <property type="project" value="InterPro"/>
</dbReference>
<sequence>MSQSDDVSDSIERGLLARTGLAFLGFLVPGLGLAMAGKIRLGLIFASVYFGSLMLLFAYYSLGPEMSFGALVVILLLGLMIFLFCQIASSVLTFFVSRYISASRTVWSRWFMAPVYVIVVFGLNDIVVAKMQSEYRALYTAGISMSPTLQMNDRFFVKMSDYQPVERGDVVVLRANGVEYVKRIVGLPGDTVGMANGKLILNGETVSTVTVKDAGSAEYCDYPVGAPRSGQAVIYSESLPDNGPSYPVVNCDHSVGDEFAEVQVPNGHYFMMGDNRDRSADSRMAPPLGLGMVRRTDIVGKPLFIHWSDNGEKRGKKLNGDLPR</sequence>
<dbReference type="AlphaFoldDB" id="A0A1N6H4V0"/>
<feature type="transmembrane region" description="Helical" evidence="7">
    <location>
        <begin position="107"/>
        <end position="129"/>
    </location>
</feature>
<proteinExistence type="inferred from homology"/>
<keyword evidence="7" id="KW-1133">Transmembrane helix</keyword>
<name>A0A1N6H4V0_9SPHN</name>
<feature type="transmembrane region" description="Helical" evidence="7">
    <location>
        <begin position="15"/>
        <end position="34"/>
    </location>
</feature>
<dbReference type="EMBL" id="FSQW01000002">
    <property type="protein sequence ID" value="SIO14804.1"/>
    <property type="molecule type" value="Genomic_DNA"/>
</dbReference>
<dbReference type="Gene3D" id="2.10.109.10">
    <property type="entry name" value="Umud Fragment, subunit A"/>
    <property type="match status" value="1"/>
</dbReference>
<dbReference type="STRING" id="1123272.SAMN02745824_3135"/>
<keyword evidence="7" id="KW-0645">Protease</keyword>
<dbReference type="GO" id="GO:0009003">
    <property type="term" value="F:signal peptidase activity"/>
    <property type="evidence" value="ECO:0007669"/>
    <property type="project" value="UniProtKB-EC"/>
</dbReference>
<evidence type="ECO:0000313" key="10">
    <source>
        <dbReference type="Proteomes" id="UP000185192"/>
    </source>
</evidence>
<dbReference type="PROSITE" id="PS00761">
    <property type="entry name" value="SPASE_I_3"/>
    <property type="match status" value="1"/>
</dbReference>
<feature type="active site" evidence="6">
    <location>
        <position position="144"/>
    </location>
</feature>
<dbReference type="NCBIfam" id="TIGR02227">
    <property type="entry name" value="sigpep_I_bact"/>
    <property type="match status" value="1"/>
</dbReference>
<reference evidence="10" key="1">
    <citation type="submission" date="2016-11" db="EMBL/GenBank/DDBJ databases">
        <authorList>
            <person name="Varghese N."/>
            <person name="Submissions S."/>
        </authorList>
    </citation>
    <scope>NUCLEOTIDE SEQUENCE [LARGE SCALE GENOMIC DNA]</scope>
    <source>
        <strain evidence="10">DSM 22363</strain>
    </source>
</reference>
<evidence type="ECO:0000313" key="9">
    <source>
        <dbReference type="EMBL" id="SIO14804.1"/>
    </source>
</evidence>
<dbReference type="CDD" id="cd06462">
    <property type="entry name" value="Peptidase_S24_S26"/>
    <property type="match status" value="1"/>
</dbReference>
<dbReference type="InterPro" id="IPR019533">
    <property type="entry name" value="Peptidase_S26"/>
</dbReference>
<gene>
    <name evidence="9" type="ORF">SAMN02745824_3135</name>
</gene>
<accession>A0A1N6H4V0</accession>
<evidence type="ECO:0000256" key="2">
    <source>
        <dbReference type="ARBA" id="ARBA00009370"/>
    </source>
</evidence>
<dbReference type="GO" id="GO:0004252">
    <property type="term" value="F:serine-type endopeptidase activity"/>
    <property type="evidence" value="ECO:0007669"/>
    <property type="project" value="InterPro"/>
</dbReference>
<feature type="transmembrane region" description="Helical" evidence="7">
    <location>
        <begin position="68"/>
        <end position="95"/>
    </location>
</feature>
<dbReference type="InterPro" id="IPR019758">
    <property type="entry name" value="Pept_S26A_signal_pept_1_CS"/>
</dbReference>
<dbReference type="OrthoDB" id="7830750at2"/>
<evidence type="ECO:0000256" key="6">
    <source>
        <dbReference type="PIRSR" id="PIRSR600223-1"/>
    </source>
</evidence>
<dbReference type="Pfam" id="PF10502">
    <property type="entry name" value="Peptidase_S26"/>
    <property type="match status" value="1"/>
</dbReference>
<dbReference type="InterPro" id="IPR036286">
    <property type="entry name" value="LexA/Signal_pep-like_sf"/>
</dbReference>
<keyword evidence="10" id="KW-1185">Reference proteome</keyword>
<comment type="catalytic activity">
    <reaction evidence="1 7">
        <text>Cleavage of hydrophobic, N-terminal signal or leader sequences from secreted and periplasmic proteins.</text>
        <dbReference type="EC" id="3.4.21.89"/>
    </reaction>
</comment>
<dbReference type="Proteomes" id="UP000185192">
    <property type="component" value="Unassembled WGS sequence"/>
</dbReference>
<dbReference type="InterPro" id="IPR000223">
    <property type="entry name" value="Pept_S26A_signal_pept_1"/>
</dbReference>
<comment type="similarity">
    <text evidence="2 7">Belongs to the peptidase S26 family.</text>
</comment>
<dbReference type="PRINTS" id="PR00727">
    <property type="entry name" value="LEADERPTASE"/>
</dbReference>
<evidence type="ECO:0000256" key="7">
    <source>
        <dbReference type="RuleBase" id="RU362042"/>
    </source>
</evidence>
<evidence type="ECO:0000256" key="3">
    <source>
        <dbReference type="ARBA" id="ARBA00013208"/>
    </source>
</evidence>
<keyword evidence="7" id="KW-0812">Transmembrane</keyword>
<keyword evidence="7" id="KW-0472">Membrane</keyword>
<feature type="transmembrane region" description="Helical" evidence="7">
    <location>
        <begin position="41"/>
        <end position="62"/>
    </location>
</feature>
<evidence type="ECO:0000256" key="4">
    <source>
        <dbReference type="ARBA" id="ARBA00019232"/>
    </source>
</evidence>
<organism evidence="9 10">
    <name type="scientific">Parasphingorhabdus marina DSM 22363</name>
    <dbReference type="NCBI Taxonomy" id="1123272"/>
    <lineage>
        <taxon>Bacteria</taxon>
        <taxon>Pseudomonadati</taxon>
        <taxon>Pseudomonadota</taxon>
        <taxon>Alphaproteobacteria</taxon>
        <taxon>Sphingomonadales</taxon>
        <taxon>Sphingomonadaceae</taxon>
        <taxon>Parasphingorhabdus</taxon>
    </lineage>
</organism>
<dbReference type="PANTHER" id="PTHR43390:SF1">
    <property type="entry name" value="CHLOROPLAST PROCESSING PEPTIDASE"/>
    <property type="match status" value="1"/>
</dbReference>
<feature type="domain" description="Peptidase S26" evidence="8">
    <location>
        <begin position="128"/>
        <end position="307"/>
    </location>
</feature>
<dbReference type="RefSeq" id="WP_074206054.1">
    <property type="nucleotide sequence ID" value="NZ_FSQW01000002.1"/>
</dbReference>
<keyword evidence="5 7" id="KW-0378">Hydrolase</keyword>
<evidence type="ECO:0000256" key="5">
    <source>
        <dbReference type="ARBA" id="ARBA00022801"/>
    </source>
</evidence>
<evidence type="ECO:0000259" key="8">
    <source>
        <dbReference type="Pfam" id="PF10502"/>
    </source>
</evidence>
<dbReference type="GO" id="GO:0016020">
    <property type="term" value="C:membrane"/>
    <property type="evidence" value="ECO:0007669"/>
    <property type="project" value="UniProtKB-SubCell"/>
</dbReference>
<dbReference type="SUPFAM" id="SSF51306">
    <property type="entry name" value="LexA/Signal peptidase"/>
    <property type="match status" value="1"/>
</dbReference>
<protein>
    <recommendedName>
        <fullName evidence="4 7">Signal peptidase I</fullName>
        <ecNumber evidence="3 7">3.4.21.89</ecNumber>
    </recommendedName>
</protein>
<dbReference type="PANTHER" id="PTHR43390">
    <property type="entry name" value="SIGNAL PEPTIDASE I"/>
    <property type="match status" value="1"/>
</dbReference>
<dbReference type="PROSITE" id="PS00760">
    <property type="entry name" value="SPASE_I_2"/>
    <property type="match status" value="1"/>
</dbReference>
<feature type="active site" evidence="6">
    <location>
        <position position="182"/>
    </location>
</feature>
<evidence type="ECO:0000256" key="1">
    <source>
        <dbReference type="ARBA" id="ARBA00000677"/>
    </source>
</evidence>
<dbReference type="EC" id="3.4.21.89" evidence="3 7"/>